<dbReference type="Gene3D" id="1.10.510.10">
    <property type="entry name" value="Transferase(Phosphotransferase) domain 1"/>
    <property type="match status" value="1"/>
</dbReference>
<evidence type="ECO:0000256" key="7">
    <source>
        <dbReference type="ARBA" id="ARBA00022840"/>
    </source>
</evidence>
<keyword evidence="2 14" id="KW-0723">Serine/threonine-protein kinase</keyword>
<reference evidence="17" key="1">
    <citation type="submission" date="2018-07" db="EMBL/GenBank/DDBJ databases">
        <title>Annotation of Aphanomyces astaci genome assembly.</title>
        <authorList>
            <person name="Studholme D.J."/>
        </authorList>
    </citation>
    <scope>NUCLEOTIDE SEQUENCE [LARGE SCALE GENOMIC DNA]</scope>
    <source>
        <strain evidence="17">Pc</strain>
    </source>
</reference>
<keyword evidence="9 15" id="KW-0472">Membrane</keyword>
<comment type="subcellular location">
    <subcellularLocation>
        <location evidence="1">Membrane</location>
        <topology evidence="1">Multi-pass membrane protein</topology>
    </subcellularLocation>
</comment>
<evidence type="ECO:0000313" key="18">
    <source>
        <dbReference type="Proteomes" id="UP000284702"/>
    </source>
</evidence>
<feature type="binding site" evidence="11 13">
    <location>
        <position position="90"/>
    </location>
    <ligand>
        <name>ATP</name>
        <dbReference type="ChEBI" id="CHEBI:30616"/>
    </ligand>
</feature>
<evidence type="ECO:0000256" key="1">
    <source>
        <dbReference type="ARBA" id="ARBA00004141"/>
    </source>
</evidence>
<sequence length="461" mass="50603">MGNFCGGLWCWGGDDDGSTNNLKHSFKGPSSGSLLRTVQNPDVSSLIEIEHEAKRNFHDTFILGRKLGSGSFAMVYECGEIATKKTYACKVYDRRKLDAGALECALMEPFLLRRMYHPGILRCQGFYKEDDMYIMVMEELRGGDVFDKLQEIKGDIHERDVCRLVKMFLEALAYIHARNIVHRDLKLENLMLDSTSPTTSTLKIVDFGFAIQLPTKDATLTEVLGTPGYMAPEVIQGGPYGKDGIGTALILTGIVVVAAFADKSNGCHTLDQLIALYSQPAFVVYVAVVCVAMVFHSLVNPALSGVFGAQSILFAKSVAELVKSSLDGENQFTTVGTYAIALAMFACIFLQVVMFLVGVVITLSGVGILSRRDMTSLKPKQKLRACVHMVIFMKRMQKCKGHKYQWVASDSKHITTAPTSSSSIWKLKSHSIHPVNATAQDSPFSLNVSAKSHPSCNDTVN</sequence>
<feature type="cross-link" description="Glycyl lysine isopeptide (Lys-Gly) (interchain with G-Cter in SUMO2)" evidence="12">
    <location>
        <position position="186"/>
    </location>
</feature>
<keyword evidence="3" id="KW-0808">Transferase</keyword>
<keyword evidence="4 15" id="KW-0812">Transmembrane</keyword>
<dbReference type="InterPro" id="IPR008521">
    <property type="entry name" value="Mg_trans_NIPA"/>
</dbReference>
<dbReference type="InterPro" id="IPR008271">
    <property type="entry name" value="Ser/Thr_kinase_AS"/>
</dbReference>
<evidence type="ECO:0000256" key="4">
    <source>
        <dbReference type="ARBA" id="ARBA00022692"/>
    </source>
</evidence>
<dbReference type="AlphaFoldDB" id="A0A3R7YPB4"/>
<dbReference type="GO" id="GO:0015095">
    <property type="term" value="F:magnesium ion transmembrane transporter activity"/>
    <property type="evidence" value="ECO:0007669"/>
    <property type="project" value="InterPro"/>
</dbReference>
<evidence type="ECO:0000256" key="15">
    <source>
        <dbReference type="SAM" id="Phobius"/>
    </source>
</evidence>
<feature type="domain" description="Protein kinase" evidence="16">
    <location>
        <begin position="61"/>
        <end position="345"/>
    </location>
</feature>
<keyword evidence="6" id="KW-0418">Kinase</keyword>
<dbReference type="VEuPathDB" id="FungiDB:H257_10911"/>
<dbReference type="GO" id="GO:0016020">
    <property type="term" value="C:membrane"/>
    <property type="evidence" value="ECO:0007669"/>
    <property type="project" value="UniProtKB-SubCell"/>
</dbReference>
<dbReference type="GO" id="GO:0005524">
    <property type="term" value="F:ATP binding"/>
    <property type="evidence" value="ECO:0007669"/>
    <property type="project" value="UniProtKB-UniRule"/>
</dbReference>
<evidence type="ECO:0000313" key="17">
    <source>
        <dbReference type="EMBL" id="RQM25062.1"/>
    </source>
</evidence>
<dbReference type="InterPro" id="IPR017441">
    <property type="entry name" value="Protein_kinase_ATP_BS"/>
</dbReference>
<feature type="transmembrane region" description="Helical" evidence="15">
    <location>
        <begin position="338"/>
        <end position="369"/>
    </location>
</feature>
<feature type="transmembrane region" description="Helical" evidence="15">
    <location>
        <begin position="273"/>
        <end position="295"/>
    </location>
</feature>
<feature type="transmembrane region" description="Helical" evidence="15">
    <location>
        <begin position="244"/>
        <end position="261"/>
    </location>
</feature>
<dbReference type="Pfam" id="PF05653">
    <property type="entry name" value="Mg_trans_NIPA"/>
    <property type="match status" value="1"/>
</dbReference>
<evidence type="ECO:0000256" key="11">
    <source>
        <dbReference type="PIRSR" id="PIRSR630616-2"/>
    </source>
</evidence>
<dbReference type="InterPro" id="IPR000719">
    <property type="entry name" value="Prot_kinase_dom"/>
</dbReference>
<dbReference type="GO" id="GO:0004674">
    <property type="term" value="F:protein serine/threonine kinase activity"/>
    <property type="evidence" value="ECO:0007669"/>
    <property type="project" value="UniProtKB-KW"/>
</dbReference>
<proteinExistence type="inferred from homology"/>
<keyword evidence="7 11" id="KW-0067">ATP-binding</keyword>
<gene>
    <name evidence="17" type="ORF">B5M09_000247</name>
</gene>
<evidence type="ECO:0000256" key="2">
    <source>
        <dbReference type="ARBA" id="ARBA00022527"/>
    </source>
</evidence>
<evidence type="ECO:0000256" key="8">
    <source>
        <dbReference type="ARBA" id="ARBA00022989"/>
    </source>
</evidence>
<evidence type="ECO:0000256" key="6">
    <source>
        <dbReference type="ARBA" id="ARBA00022777"/>
    </source>
</evidence>
<evidence type="ECO:0000256" key="13">
    <source>
        <dbReference type="PROSITE-ProRule" id="PRU10141"/>
    </source>
</evidence>
<evidence type="ECO:0000256" key="5">
    <source>
        <dbReference type="ARBA" id="ARBA00022741"/>
    </source>
</evidence>
<organism evidence="17 18">
    <name type="scientific">Aphanomyces astaci</name>
    <name type="common">Crayfish plague agent</name>
    <dbReference type="NCBI Taxonomy" id="112090"/>
    <lineage>
        <taxon>Eukaryota</taxon>
        <taxon>Sar</taxon>
        <taxon>Stramenopiles</taxon>
        <taxon>Oomycota</taxon>
        <taxon>Saprolegniomycetes</taxon>
        <taxon>Saprolegniales</taxon>
        <taxon>Verrucalvaceae</taxon>
        <taxon>Aphanomyces</taxon>
    </lineage>
</organism>
<evidence type="ECO:0000256" key="3">
    <source>
        <dbReference type="ARBA" id="ARBA00022679"/>
    </source>
</evidence>
<evidence type="ECO:0000256" key="10">
    <source>
        <dbReference type="PIRSR" id="PIRSR630616-1"/>
    </source>
</evidence>
<keyword evidence="18" id="KW-1185">Reference proteome</keyword>
<protein>
    <recommendedName>
        <fullName evidence="16">Protein kinase domain-containing protein</fullName>
    </recommendedName>
</protein>
<evidence type="ECO:0000256" key="9">
    <source>
        <dbReference type="ARBA" id="ARBA00023136"/>
    </source>
</evidence>
<accession>A0A3R7YPB4</accession>
<feature type="binding site" evidence="11">
    <location>
        <begin position="188"/>
        <end position="189"/>
    </location>
    <ligand>
        <name>ATP</name>
        <dbReference type="ChEBI" id="CHEBI:30616"/>
    </ligand>
</feature>
<dbReference type="Pfam" id="PF00069">
    <property type="entry name" value="Pkinase"/>
    <property type="match status" value="1"/>
</dbReference>
<dbReference type="PROSITE" id="PS50011">
    <property type="entry name" value="PROTEIN_KINASE_DOM"/>
    <property type="match status" value="1"/>
</dbReference>
<name>A0A3R7YPB4_APHAT</name>
<feature type="active site" description="Proton acceptor" evidence="10">
    <location>
        <position position="184"/>
    </location>
</feature>
<dbReference type="InterPro" id="IPR030616">
    <property type="entry name" value="Aur-like"/>
</dbReference>
<dbReference type="PROSITE" id="PS00108">
    <property type="entry name" value="PROTEIN_KINASE_ST"/>
    <property type="match status" value="1"/>
</dbReference>
<keyword evidence="5 11" id="KW-0547">Nucleotide-binding</keyword>
<keyword evidence="8 15" id="KW-1133">Transmembrane helix</keyword>
<comment type="similarity">
    <text evidence="14">Belongs to the protein kinase superfamily.</text>
</comment>
<dbReference type="PANTHER" id="PTHR24350">
    <property type="entry name" value="SERINE/THREONINE-PROTEIN KINASE IAL-RELATED"/>
    <property type="match status" value="1"/>
</dbReference>
<feature type="binding site" evidence="11">
    <location>
        <position position="206"/>
    </location>
    <ligand>
        <name>ATP</name>
        <dbReference type="ChEBI" id="CHEBI:30616"/>
    </ligand>
</feature>
<dbReference type="EMBL" id="MZMZ02002604">
    <property type="protein sequence ID" value="RQM25062.1"/>
    <property type="molecule type" value="Genomic_DNA"/>
</dbReference>
<dbReference type="Proteomes" id="UP000284702">
    <property type="component" value="Unassembled WGS sequence"/>
</dbReference>
<comment type="caution">
    <text evidence="17">The sequence shown here is derived from an EMBL/GenBank/DDBJ whole genome shotgun (WGS) entry which is preliminary data.</text>
</comment>
<evidence type="ECO:0000259" key="16">
    <source>
        <dbReference type="PROSITE" id="PS50011"/>
    </source>
</evidence>
<dbReference type="InterPro" id="IPR011009">
    <property type="entry name" value="Kinase-like_dom_sf"/>
</dbReference>
<dbReference type="SMART" id="SM00220">
    <property type="entry name" value="S_TKc"/>
    <property type="match status" value="1"/>
</dbReference>
<evidence type="ECO:0000256" key="14">
    <source>
        <dbReference type="RuleBase" id="RU000304"/>
    </source>
</evidence>
<dbReference type="PROSITE" id="PS00107">
    <property type="entry name" value="PROTEIN_KINASE_ATP"/>
    <property type="match status" value="1"/>
</dbReference>
<dbReference type="SUPFAM" id="SSF56112">
    <property type="entry name" value="Protein kinase-like (PK-like)"/>
    <property type="match status" value="1"/>
</dbReference>
<evidence type="ECO:0000256" key="12">
    <source>
        <dbReference type="PIRSR" id="PIRSR630616-3"/>
    </source>
</evidence>